<feature type="compositionally biased region" description="Basic and acidic residues" evidence="15">
    <location>
        <begin position="59"/>
        <end position="80"/>
    </location>
</feature>
<dbReference type="CDD" id="cd06503">
    <property type="entry name" value="ATP-synt_Fo_b"/>
    <property type="match status" value="1"/>
</dbReference>
<dbReference type="PANTHER" id="PTHR33445:SF1">
    <property type="entry name" value="ATP SYNTHASE SUBUNIT B"/>
    <property type="match status" value="1"/>
</dbReference>
<keyword evidence="3 13" id="KW-0138">CF(0)</keyword>
<comment type="similarity">
    <text evidence="1 13 14">Belongs to the ATPase B chain family.</text>
</comment>
<keyword evidence="9 13" id="KW-0066">ATP synthesis</keyword>
<dbReference type="Gene3D" id="6.10.250.1580">
    <property type="match status" value="1"/>
</dbReference>
<evidence type="ECO:0000256" key="7">
    <source>
        <dbReference type="ARBA" id="ARBA00023065"/>
    </source>
</evidence>
<dbReference type="GO" id="GO:0005886">
    <property type="term" value="C:plasma membrane"/>
    <property type="evidence" value="ECO:0007669"/>
    <property type="project" value="UniProtKB-SubCell"/>
</dbReference>
<dbReference type="Proteomes" id="UP001165565">
    <property type="component" value="Unassembled WGS sequence"/>
</dbReference>
<comment type="caution">
    <text evidence="16">The sequence shown here is derived from an EMBL/GenBank/DDBJ whole genome shotgun (WGS) entry which is preliminary data.</text>
</comment>
<comment type="subunit">
    <text evidence="13">F-type ATPases have 2 components, F(1) - the catalytic core - and F(0) - the membrane proton channel. F(1) has five subunits: alpha(3), beta(3), gamma(1), delta(1), epsilon(1). F(0) has three main subunits: a(1), b(2) and c(10-14). The alpha and beta chains form an alternating ring which encloses part of the gamma chain. F(1) is attached to F(0) by a central stalk formed by the gamma and epsilon chains, while a peripheral stalk is formed by the delta and b chains.</text>
</comment>
<evidence type="ECO:0000256" key="4">
    <source>
        <dbReference type="ARBA" id="ARBA00022692"/>
    </source>
</evidence>
<dbReference type="GO" id="GO:0045259">
    <property type="term" value="C:proton-transporting ATP synthase complex"/>
    <property type="evidence" value="ECO:0007669"/>
    <property type="project" value="UniProtKB-KW"/>
</dbReference>
<evidence type="ECO:0000256" key="2">
    <source>
        <dbReference type="ARBA" id="ARBA00022448"/>
    </source>
</evidence>
<evidence type="ECO:0000313" key="16">
    <source>
        <dbReference type="EMBL" id="MCW6536379.1"/>
    </source>
</evidence>
<keyword evidence="13" id="KW-1003">Cell membrane</keyword>
<dbReference type="InterPro" id="IPR050059">
    <property type="entry name" value="ATP_synthase_B_chain"/>
</dbReference>
<sequence length="164" mass="17441">MPQISQLAAVYASQIFWLLLTFGIVFFVVGRGMLPKVQKTIDSRDKSIADDLAAASRARDEADKAEEAWRQRDHANREKAQALVAEARSRAAKATEATLRAAHEEQAAKVAAGEAEVRAATDRALAEIEAVAAEAAQEIVSRVSGASVSLDEAKGAVKAAMTHG</sequence>
<evidence type="ECO:0000256" key="1">
    <source>
        <dbReference type="ARBA" id="ARBA00005513"/>
    </source>
</evidence>
<comment type="function">
    <text evidence="10 13">F(1)F(0) ATP synthase produces ATP from ADP in the presence of a proton or sodium gradient. F-type ATPases consist of two structural domains, F(1) containing the extramembraneous catalytic core and F(0) containing the membrane proton channel, linked together by a central stalk and a peripheral stalk. During catalysis, ATP synthesis in the catalytic domain of F(1) is coupled via a rotary mechanism of the central stalk subunits to proton translocation.</text>
</comment>
<evidence type="ECO:0000256" key="13">
    <source>
        <dbReference type="HAMAP-Rule" id="MF_01398"/>
    </source>
</evidence>
<evidence type="ECO:0000256" key="6">
    <source>
        <dbReference type="ARBA" id="ARBA00022989"/>
    </source>
</evidence>
<dbReference type="Pfam" id="PF00430">
    <property type="entry name" value="ATP-synt_B"/>
    <property type="match status" value="1"/>
</dbReference>
<keyword evidence="5 13" id="KW-0375">Hydrogen ion transport</keyword>
<keyword evidence="8 13" id="KW-0472">Membrane</keyword>
<evidence type="ECO:0000313" key="17">
    <source>
        <dbReference type="Proteomes" id="UP001165565"/>
    </source>
</evidence>
<evidence type="ECO:0000256" key="11">
    <source>
        <dbReference type="ARBA" id="ARBA00025614"/>
    </source>
</evidence>
<evidence type="ECO:0000256" key="10">
    <source>
        <dbReference type="ARBA" id="ARBA00025198"/>
    </source>
</evidence>
<evidence type="ECO:0000256" key="14">
    <source>
        <dbReference type="RuleBase" id="RU003848"/>
    </source>
</evidence>
<accession>A0AA41ZGB6</accession>
<dbReference type="GO" id="GO:0046961">
    <property type="term" value="F:proton-transporting ATPase activity, rotational mechanism"/>
    <property type="evidence" value="ECO:0007669"/>
    <property type="project" value="TreeGrafter"/>
</dbReference>
<evidence type="ECO:0000256" key="3">
    <source>
        <dbReference type="ARBA" id="ARBA00022547"/>
    </source>
</evidence>
<organism evidence="16 17">
    <name type="scientific">Sphingomonas lycopersici</name>
    <dbReference type="NCBI Taxonomy" id="2951807"/>
    <lineage>
        <taxon>Bacteria</taxon>
        <taxon>Pseudomonadati</taxon>
        <taxon>Pseudomonadota</taxon>
        <taxon>Alphaproteobacteria</taxon>
        <taxon>Sphingomonadales</taxon>
        <taxon>Sphingomonadaceae</taxon>
        <taxon>Sphingomonas</taxon>
    </lineage>
</organism>
<evidence type="ECO:0000256" key="8">
    <source>
        <dbReference type="ARBA" id="ARBA00023136"/>
    </source>
</evidence>
<evidence type="ECO:0000256" key="15">
    <source>
        <dbReference type="SAM" id="MobiDB-lite"/>
    </source>
</evidence>
<reference evidence="16" key="1">
    <citation type="submission" date="2022-06" db="EMBL/GenBank/DDBJ databases">
        <title>Sphingomonas sp. nov. isolated from rhizosphere soil of tomato.</title>
        <authorList>
            <person name="Dong H."/>
            <person name="Gao R."/>
        </authorList>
    </citation>
    <scope>NUCLEOTIDE SEQUENCE</scope>
    <source>
        <strain evidence="16">MMSM24</strain>
    </source>
</reference>
<comment type="subcellular location">
    <subcellularLocation>
        <location evidence="13">Cell membrane</location>
        <topology evidence="13">Single-pass membrane protein</topology>
    </subcellularLocation>
    <subcellularLocation>
        <location evidence="12">Endomembrane system</location>
        <topology evidence="12">Single-pass membrane protein</topology>
    </subcellularLocation>
</comment>
<dbReference type="RefSeq" id="WP_179511313.1">
    <property type="nucleotide sequence ID" value="NZ_JANFAU010000004.1"/>
</dbReference>
<dbReference type="HAMAP" id="MF_01398">
    <property type="entry name" value="ATP_synth_b_bprime"/>
    <property type="match status" value="1"/>
</dbReference>
<keyword evidence="2 13" id="KW-0813">Transport</keyword>
<keyword evidence="17" id="KW-1185">Reference proteome</keyword>
<evidence type="ECO:0000256" key="5">
    <source>
        <dbReference type="ARBA" id="ARBA00022781"/>
    </source>
</evidence>
<comment type="function">
    <text evidence="11">Component of the F(0) channel, it forms part of the peripheral stalk, linking F(1) to F(0). The b'-subunit is a diverged and duplicated form of b found in plants and photosynthetic bacteria.</text>
</comment>
<protein>
    <recommendedName>
        <fullName evidence="13">ATP synthase subunit b</fullName>
    </recommendedName>
    <alternativeName>
        <fullName evidence="13">ATP synthase F(0) sector subunit b</fullName>
    </alternativeName>
    <alternativeName>
        <fullName evidence="13">ATPase subunit I</fullName>
    </alternativeName>
    <alternativeName>
        <fullName evidence="13">F-type ATPase subunit b</fullName>
        <shortName evidence="13">F-ATPase subunit b</shortName>
    </alternativeName>
</protein>
<dbReference type="GO" id="GO:0046933">
    <property type="term" value="F:proton-transporting ATP synthase activity, rotational mechanism"/>
    <property type="evidence" value="ECO:0007669"/>
    <property type="project" value="UniProtKB-UniRule"/>
</dbReference>
<gene>
    <name evidence="13" type="primary">atpF</name>
    <name evidence="16" type="ORF">NEE01_16495</name>
</gene>
<keyword evidence="6 13" id="KW-1133">Transmembrane helix</keyword>
<dbReference type="EMBL" id="JANFAV010000012">
    <property type="protein sequence ID" value="MCW6536379.1"/>
    <property type="molecule type" value="Genomic_DNA"/>
</dbReference>
<dbReference type="GO" id="GO:0012505">
    <property type="term" value="C:endomembrane system"/>
    <property type="evidence" value="ECO:0007669"/>
    <property type="project" value="UniProtKB-SubCell"/>
</dbReference>
<feature type="region of interest" description="Disordered" evidence="15">
    <location>
        <begin position="59"/>
        <end position="83"/>
    </location>
</feature>
<dbReference type="AlphaFoldDB" id="A0AA41ZGB6"/>
<proteinExistence type="inferred from homology"/>
<dbReference type="PANTHER" id="PTHR33445">
    <property type="entry name" value="ATP SYNTHASE SUBUNIT B', CHLOROPLASTIC"/>
    <property type="match status" value="1"/>
</dbReference>
<keyword evidence="4 13" id="KW-0812">Transmembrane</keyword>
<evidence type="ECO:0000256" key="9">
    <source>
        <dbReference type="ARBA" id="ARBA00023310"/>
    </source>
</evidence>
<keyword evidence="7 13" id="KW-0406">Ion transport</keyword>
<feature type="transmembrane region" description="Helical" evidence="13">
    <location>
        <begin position="15"/>
        <end position="34"/>
    </location>
</feature>
<dbReference type="InterPro" id="IPR002146">
    <property type="entry name" value="ATP_synth_b/b'su_bac/chlpt"/>
</dbReference>
<evidence type="ECO:0000256" key="12">
    <source>
        <dbReference type="ARBA" id="ARBA00037847"/>
    </source>
</evidence>
<name>A0AA41ZGB6_9SPHN</name>